<evidence type="ECO:0008006" key="3">
    <source>
        <dbReference type="Google" id="ProtNLM"/>
    </source>
</evidence>
<protein>
    <recommendedName>
        <fullName evidence="3">Sel1 repeat family protein</fullName>
    </recommendedName>
</protein>
<name>A0A2U1UXC5_9PROT</name>
<evidence type="ECO:0000313" key="2">
    <source>
        <dbReference type="Proteomes" id="UP000245048"/>
    </source>
</evidence>
<comment type="caution">
    <text evidence="1">The sequence shown here is derived from an EMBL/GenBank/DDBJ whole genome shotgun (WGS) entry which is preliminary data.</text>
</comment>
<accession>A0A2U1UXC5</accession>
<proteinExistence type="predicted"/>
<gene>
    <name evidence="1" type="ORF">CR165_23845</name>
</gene>
<dbReference type="InterPro" id="IPR011990">
    <property type="entry name" value="TPR-like_helical_dom_sf"/>
</dbReference>
<sequence>MIRRADEMLALRDISAARRLYAYAAEAGSGKAAAALGQTYDPAFLDRIGAQGIRPDPALAVRWYRQAMSLGEAQVAPALSRLERR</sequence>
<reference evidence="2" key="1">
    <citation type="submission" date="2017-10" db="EMBL/GenBank/DDBJ databases">
        <authorList>
            <person name="Toshchakov S.V."/>
            <person name="Goeva M.A."/>
        </authorList>
    </citation>
    <scope>NUCLEOTIDE SEQUENCE [LARGE SCALE GENOMIC DNA]</scope>
    <source>
        <strain evidence="2">JR1/69-1-13</strain>
    </source>
</reference>
<dbReference type="Proteomes" id="UP000245048">
    <property type="component" value="Unassembled WGS sequence"/>
</dbReference>
<evidence type="ECO:0000313" key="1">
    <source>
        <dbReference type="EMBL" id="PWC26325.1"/>
    </source>
</evidence>
<dbReference type="AlphaFoldDB" id="A0A2U1UXC5"/>
<dbReference type="SUPFAM" id="SSF81901">
    <property type="entry name" value="HCP-like"/>
    <property type="match status" value="1"/>
</dbReference>
<keyword evidence="2" id="KW-1185">Reference proteome</keyword>
<dbReference type="EMBL" id="PDOA01000054">
    <property type="protein sequence ID" value="PWC26325.1"/>
    <property type="molecule type" value="Genomic_DNA"/>
</dbReference>
<organism evidence="1 2">
    <name type="scientific">Teichococcus aestuarii</name>
    <dbReference type="NCBI Taxonomy" id="568898"/>
    <lineage>
        <taxon>Bacteria</taxon>
        <taxon>Pseudomonadati</taxon>
        <taxon>Pseudomonadota</taxon>
        <taxon>Alphaproteobacteria</taxon>
        <taxon>Acetobacterales</taxon>
        <taxon>Roseomonadaceae</taxon>
        <taxon>Roseomonas</taxon>
    </lineage>
</organism>
<dbReference type="Gene3D" id="1.25.40.10">
    <property type="entry name" value="Tetratricopeptide repeat domain"/>
    <property type="match status" value="1"/>
</dbReference>